<dbReference type="Proteomes" id="UP000632454">
    <property type="component" value="Unassembled WGS sequence"/>
</dbReference>
<dbReference type="Gene3D" id="3.40.190.10">
    <property type="entry name" value="Periplasmic binding protein-like II"/>
    <property type="match status" value="1"/>
</dbReference>
<dbReference type="EMBL" id="BMCS01000001">
    <property type="protein sequence ID" value="GGF19209.1"/>
    <property type="molecule type" value="Genomic_DNA"/>
</dbReference>
<dbReference type="Pfam" id="PF04069">
    <property type="entry name" value="OpuAC"/>
    <property type="match status" value="1"/>
</dbReference>
<comment type="caution">
    <text evidence="2">The sequence shown here is derived from an EMBL/GenBank/DDBJ whole genome shotgun (WGS) entry which is preliminary data.</text>
</comment>
<accession>A0ABQ1UJ85</accession>
<dbReference type="Gene3D" id="3.40.190.120">
    <property type="entry name" value="Osmoprotection protein (prox), domain 2"/>
    <property type="match status" value="1"/>
</dbReference>
<feature type="domain" description="ABC-type glycine betaine transport system substrate-binding" evidence="1">
    <location>
        <begin position="62"/>
        <end position="337"/>
    </location>
</feature>
<gene>
    <name evidence="2" type="primary">proX</name>
    <name evidence="2" type="ORF">GCM10007298_14090</name>
</gene>
<reference evidence="3" key="1">
    <citation type="journal article" date="2019" name="Int. J. Syst. Evol. Microbiol.">
        <title>The Global Catalogue of Microorganisms (GCM) 10K type strain sequencing project: providing services to taxonomists for standard genome sequencing and annotation.</title>
        <authorList>
            <consortium name="The Broad Institute Genomics Platform"/>
            <consortium name="The Broad Institute Genome Sequencing Center for Infectious Disease"/>
            <person name="Wu L."/>
            <person name="Ma J."/>
        </authorList>
    </citation>
    <scope>NUCLEOTIDE SEQUENCE [LARGE SCALE GENOMIC DNA]</scope>
    <source>
        <strain evidence="3">CCM 7855</strain>
    </source>
</reference>
<evidence type="ECO:0000313" key="2">
    <source>
        <dbReference type="EMBL" id="GGF19209.1"/>
    </source>
</evidence>
<name>A0ABQ1UJ85_9NOCA</name>
<dbReference type="InterPro" id="IPR007210">
    <property type="entry name" value="ABC_Gly_betaine_transp_sub-bd"/>
</dbReference>
<sequence>MTPDPARGLVQSCFMGGVGISVNRPHPRHAVMVVVLVLVAAMATACFDPLNRPGSRDSDPNHISVGSGGVLEAQIIGQIYIDALEANGFVVTDQLNSGTRERYIPALRAGDIDLVPDFAGNLLQYLAANTPTISAQRAEQLSSVTSLPDITKAFPEVLGDDLAVLTPAPGSDADSVTVTSETAKRYGLKSIADLAELSKRQTVSFMANSEFATRSVGVPGLEKNYGLRVDFKPNNDSGGQATINELTSGRVTAADIYTTTPAIKTENLVVLEDPKNNFPANNIVPLIAKSKATPKVSKVIDAVSSKLTVEELRDLNYAVSGPRKLEVEQAASEWVAKENLDRSFA</sequence>
<organism evidence="2 3">
    <name type="scientific">Williamsia phyllosphaerae</name>
    <dbReference type="NCBI Taxonomy" id="885042"/>
    <lineage>
        <taxon>Bacteria</taxon>
        <taxon>Bacillati</taxon>
        <taxon>Actinomycetota</taxon>
        <taxon>Actinomycetes</taxon>
        <taxon>Mycobacteriales</taxon>
        <taxon>Nocardiaceae</taxon>
        <taxon>Williamsia</taxon>
    </lineage>
</organism>
<evidence type="ECO:0000259" key="1">
    <source>
        <dbReference type="Pfam" id="PF04069"/>
    </source>
</evidence>
<evidence type="ECO:0000313" key="3">
    <source>
        <dbReference type="Proteomes" id="UP000632454"/>
    </source>
</evidence>
<dbReference type="SUPFAM" id="SSF53850">
    <property type="entry name" value="Periplasmic binding protein-like II"/>
    <property type="match status" value="1"/>
</dbReference>
<dbReference type="CDD" id="cd13606">
    <property type="entry name" value="PBP2_ProX_like"/>
    <property type="match status" value="1"/>
</dbReference>
<proteinExistence type="predicted"/>
<protein>
    <submittedName>
        <fullName evidence="2">Glycine/betaine ABC transporter substrate-binding protein</fullName>
    </submittedName>
</protein>
<keyword evidence="3" id="KW-1185">Reference proteome</keyword>